<dbReference type="SUPFAM" id="SSF55729">
    <property type="entry name" value="Acyl-CoA N-acyltransferases (Nat)"/>
    <property type="match status" value="1"/>
</dbReference>
<evidence type="ECO:0000313" key="6">
    <source>
        <dbReference type="Proteomes" id="UP000503441"/>
    </source>
</evidence>
<keyword evidence="1" id="KW-0808">Transferase</keyword>
<dbReference type="Proteomes" id="UP000503441">
    <property type="component" value="Chromosome"/>
</dbReference>
<dbReference type="EMBL" id="CP049933">
    <property type="protein sequence ID" value="QIM18163.1"/>
    <property type="molecule type" value="Genomic_DNA"/>
</dbReference>
<dbReference type="Pfam" id="PF00583">
    <property type="entry name" value="Acetyltransf_1"/>
    <property type="match status" value="1"/>
</dbReference>
<accession>A0ABX6JV40</accession>
<dbReference type="NCBIfam" id="TIGR01575">
    <property type="entry name" value="rimI"/>
    <property type="match status" value="1"/>
</dbReference>
<dbReference type="InterPro" id="IPR050832">
    <property type="entry name" value="Bact_Acetyltransf"/>
</dbReference>
<dbReference type="CDD" id="cd04301">
    <property type="entry name" value="NAT_SF"/>
    <property type="match status" value="1"/>
</dbReference>
<evidence type="ECO:0000256" key="2">
    <source>
        <dbReference type="ARBA" id="ARBA00023315"/>
    </source>
</evidence>
<comment type="catalytic activity">
    <reaction evidence="3">
        <text>N-terminal L-alanyl-[ribosomal protein bS18] + acetyl-CoA = N-terminal N(alpha)-acetyl-L-alanyl-[ribosomal protein bS18] + CoA + H(+)</text>
        <dbReference type="Rhea" id="RHEA:43756"/>
        <dbReference type="Rhea" id="RHEA-COMP:10676"/>
        <dbReference type="Rhea" id="RHEA-COMP:10677"/>
        <dbReference type="ChEBI" id="CHEBI:15378"/>
        <dbReference type="ChEBI" id="CHEBI:57287"/>
        <dbReference type="ChEBI" id="CHEBI:57288"/>
        <dbReference type="ChEBI" id="CHEBI:64718"/>
        <dbReference type="ChEBI" id="CHEBI:83683"/>
        <dbReference type="EC" id="2.3.1.266"/>
    </reaction>
</comment>
<dbReference type="RefSeq" id="WP_166329482.1">
    <property type="nucleotide sequence ID" value="NZ_CP049933.1"/>
</dbReference>
<dbReference type="EC" id="2.3.1.266" evidence="3"/>
<keyword evidence="5" id="KW-0689">Ribosomal protein</keyword>
<protein>
    <recommendedName>
        <fullName evidence="3">[Ribosomal protein bS18]-alanine N-acetyltransferase</fullName>
        <ecNumber evidence="3">2.3.1.266</ecNumber>
    </recommendedName>
</protein>
<keyword evidence="2" id="KW-0012">Acyltransferase</keyword>
<dbReference type="Gene3D" id="3.40.630.30">
    <property type="match status" value="1"/>
</dbReference>
<gene>
    <name evidence="5" type="primary">rimI</name>
    <name evidence="5" type="ORF">G7066_04905</name>
</gene>
<dbReference type="InterPro" id="IPR006464">
    <property type="entry name" value="AcTrfase_RimI/Ard1"/>
</dbReference>
<evidence type="ECO:0000259" key="4">
    <source>
        <dbReference type="PROSITE" id="PS51186"/>
    </source>
</evidence>
<keyword evidence="3" id="KW-0963">Cytoplasm</keyword>
<dbReference type="PROSITE" id="PS51186">
    <property type="entry name" value="GNAT"/>
    <property type="match status" value="1"/>
</dbReference>
<organism evidence="5 6">
    <name type="scientific">Leucobacter coleopterorum</name>
    <dbReference type="NCBI Taxonomy" id="2714933"/>
    <lineage>
        <taxon>Bacteria</taxon>
        <taxon>Bacillati</taxon>
        <taxon>Actinomycetota</taxon>
        <taxon>Actinomycetes</taxon>
        <taxon>Micrococcales</taxon>
        <taxon>Microbacteriaceae</taxon>
        <taxon>Leucobacter</taxon>
    </lineage>
</organism>
<sequence length="153" mass="17084">MSELTLRLATEADLDGIWAIECLVFAGEAWSREMMRDELTADHRHYIVLTDEQGEVQGYAGLMVIGTDGDIQTIATVPEKRGRGEGRRLMNALIAEAVDRGVREVFLEVRADNPVAQNLYKSLGFERIGLRPAYYQPGSIDAVVMKLDTKERA</sequence>
<proteinExistence type="inferred from homology"/>
<reference evidence="5 6" key="1">
    <citation type="submission" date="2020-03" db="EMBL/GenBank/DDBJ databases">
        <title>Leucobacter sp. nov., isolated from beetles.</title>
        <authorList>
            <person name="Hyun D.-W."/>
            <person name="Bae J.-W."/>
        </authorList>
    </citation>
    <scope>NUCLEOTIDE SEQUENCE [LARGE SCALE GENOMIC DNA]</scope>
    <source>
        <strain evidence="5 6">HDW9A</strain>
    </source>
</reference>
<dbReference type="InterPro" id="IPR016181">
    <property type="entry name" value="Acyl_CoA_acyltransferase"/>
</dbReference>
<evidence type="ECO:0000256" key="3">
    <source>
        <dbReference type="RuleBase" id="RU363094"/>
    </source>
</evidence>
<dbReference type="InterPro" id="IPR000182">
    <property type="entry name" value="GNAT_dom"/>
</dbReference>
<dbReference type="PANTHER" id="PTHR43877">
    <property type="entry name" value="AMINOALKYLPHOSPHONATE N-ACETYLTRANSFERASE-RELATED-RELATED"/>
    <property type="match status" value="1"/>
</dbReference>
<evidence type="ECO:0000256" key="1">
    <source>
        <dbReference type="ARBA" id="ARBA00022679"/>
    </source>
</evidence>
<feature type="domain" description="N-acetyltransferase" evidence="4">
    <location>
        <begin position="4"/>
        <end position="150"/>
    </location>
</feature>
<comment type="subcellular location">
    <subcellularLocation>
        <location evidence="3">Cytoplasm</location>
    </subcellularLocation>
</comment>
<dbReference type="GO" id="GO:0005840">
    <property type="term" value="C:ribosome"/>
    <property type="evidence" value="ECO:0007669"/>
    <property type="project" value="UniProtKB-KW"/>
</dbReference>
<evidence type="ECO:0000313" key="5">
    <source>
        <dbReference type="EMBL" id="QIM18163.1"/>
    </source>
</evidence>
<name>A0ABX6JV40_9MICO</name>
<comment type="similarity">
    <text evidence="3">Belongs to the acetyltransferase family. RimI subfamily.</text>
</comment>
<keyword evidence="5" id="KW-0687">Ribonucleoprotein</keyword>
<comment type="function">
    <text evidence="3">Acetylates the N-terminal alanine of ribosomal protein bS18.</text>
</comment>
<keyword evidence="6" id="KW-1185">Reference proteome</keyword>